<dbReference type="STRING" id="1201294.BN140_2137"/>
<dbReference type="EMBL" id="HE964772">
    <property type="protein sequence ID" value="CCJ37060.1"/>
    <property type="molecule type" value="Genomic_DNA"/>
</dbReference>
<dbReference type="Proteomes" id="UP000009007">
    <property type="component" value="Chromosome I"/>
</dbReference>
<dbReference type="GeneID" id="13354030"/>
<protein>
    <recommendedName>
        <fullName evidence="1">DUF3821 domain-containing protein</fullName>
    </recommendedName>
</protein>
<sequence length="1013" mass="108485">MISERTAFPMVVIMVLLAALVVAPAAARVDINTLEPGDTVYVGEENLNFGPAFGPEPVTKLVHFSDPPSGQIDRMIVVSPPFELTRSDFGTTTGTYYAFNQTADVITPENAAGHIFINIPSVTLDVVLNASRMDSVDGKSVTRDNVLDFKVLNNLVGFAGVAGAPTMNIEVTLPGGGVTAQFGGLDLRSIPADGTTMHLGGIDLRDAAAGIYTAQAKWPATSDFYGKGFDSNTVVFGVVIRDLSISANKDVVTRSKSFTVTITGEAKKDYRLFVRDVEGLTRGEYPVITPGQPGIRDYSPTDVTVTTNAAGTRSIQFDTNQSTGDWRFTICVEDPDKPGTYDEVEVRVTKGSVTITAAGTGVYAIGEEITLSGTCTESDTVYLFLTGPNLPTNGAALLDVTAPVEDGKTVTFTRVDVEADDTWSYKWNTANVGQNLDAGGYTIYAVSEPRRKDNLIDARFATTSIQLRPPSLTVRTSGTTLTRGDDYQIAGTATGDPDSVRIWIFGPNCQKLGVLVLVESDGSFEYTLTGAETSDLMKGQYYVIIQHPVTNGFDVIADGTMISGPGIVSVDLSRLQASDAAMALTNALDSPNVDDVYIKVTFTVADSWIRIDGIGDQIYGETFTVTGTTPYPTGTALTYQITAKEDGVTVLSGETVVAENGDWSFEVDTVVIGPGVFTIRVMSLDSQVSTTALFDVYDDMLHPVTPPGATYQIESIRVNPPLNELSPGESLTLAGTINAPRLGHQGCLEFSTDLEDPVWSYSLERDGAVIYSGSRNSRSFTLSAFELDYGQDIRILLSLNGIVPQGAEDQALLRILERDAEGRIVPESEYRLSFTPSGGTPPSTDLTLHSGWNFISVPRPLVAGNDTALIFTSVETGGRSIFRYDTAAGEWVALAETDQIAPLEGFWIYSTKPSTVPLNFSTDPLISPAKRSLSTGWSAIGITGTAPATARDALLSVNREWTTLIGFDAGKQAFETGIVNGGSNDYTDSRLVYQGKGYWLYMTEPGTLCAIGV</sequence>
<dbReference type="KEGG" id="mbg:BN140_2137"/>
<name>I7L0V1_METBM</name>
<evidence type="ECO:0000259" key="1">
    <source>
        <dbReference type="Pfam" id="PF12863"/>
    </source>
</evidence>
<dbReference type="AlphaFoldDB" id="I7L0V1"/>
<dbReference type="HOGENOM" id="CLU_011656_0_0_2"/>
<evidence type="ECO:0000313" key="3">
    <source>
        <dbReference type="Proteomes" id="UP000009007"/>
    </source>
</evidence>
<keyword evidence="3" id="KW-1185">Reference proteome</keyword>
<dbReference type="RefSeq" id="WP_014868033.1">
    <property type="nucleotide sequence ID" value="NC_018227.2"/>
</dbReference>
<dbReference type="Pfam" id="PF12863">
    <property type="entry name" value="DUF3821"/>
    <property type="match status" value="1"/>
</dbReference>
<dbReference type="InterPro" id="IPR024277">
    <property type="entry name" value="DUF3821"/>
</dbReference>
<organism evidence="2 3">
    <name type="scientific">Methanoculleus bourgensis (strain ATCC 43281 / DSM 3045 / OCM 15 / MS2)</name>
    <name type="common">Methanogenium bourgense</name>
    <dbReference type="NCBI Taxonomy" id="1201294"/>
    <lineage>
        <taxon>Archaea</taxon>
        <taxon>Methanobacteriati</taxon>
        <taxon>Methanobacteriota</taxon>
        <taxon>Stenosarchaea group</taxon>
        <taxon>Methanomicrobia</taxon>
        <taxon>Methanomicrobiales</taxon>
        <taxon>Methanomicrobiaceae</taxon>
        <taxon>Methanoculleus</taxon>
    </lineage>
</organism>
<dbReference type="PATRIC" id="fig|1201294.9.peg.2369"/>
<reference evidence="3" key="1">
    <citation type="journal article" date="2012" name="J. Bacteriol.">
        <title>Complete genome sequence of the hydrogenotrophic, methanogenic archaeon Methanoculleus bourgensis strain MS2T, isolated from a sewage sludge digester.</title>
        <authorList>
            <person name="Maus I."/>
            <person name="Wibberg D."/>
            <person name="Stantscheff R."/>
            <person name="Eikmeyer F.G."/>
            <person name="Seffner A."/>
            <person name="Boelter J."/>
            <person name="Szczepanowski R."/>
            <person name="Blom J."/>
            <person name="Jaenicke S."/>
            <person name="Konig H."/>
            <person name="Puhler A."/>
            <person name="Schluter A."/>
        </authorList>
    </citation>
    <scope>NUCLEOTIDE SEQUENCE [LARGE SCALE GENOMIC DNA]</scope>
    <source>
        <strain evidence="3">ATCC 43281 / DSM 3045 / OCM 15 / MS2</strain>
    </source>
</reference>
<accession>I7L0V1</accession>
<evidence type="ECO:0000313" key="2">
    <source>
        <dbReference type="EMBL" id="CCJ37060.1"/>
    </source>
</evidence>
<feature type="domain" description="DUF3821" evidence="1">
    <location>
        <begin position="36"/>
        <end position="227"/>
    </location>
</feature>
<dbReference type="BioCyc" id="MBOU1201294:BN140_RS10635-MONOMER"/>
<dbReference type="NCBIfam" id="NF041431">
    <property type="entry name" value="S_layer_MEMAR"/>
    <property type="match status" value="1"/>
</dbReference>
<proteinExistence type="predicted"/>
<gene>
    <name evidence="2" type="ordered locus">BN140_2137</name>
</gene>